<reference evidence="3" key="1">
    <citation type="journal article" date="2023" name="Insect Mol. Biol.">
        <title>Genome sequencing provides insights into the evolution of gene families encoding plant cell wall-degrading enzymes in longhorned beetles.</title>
        <authorList>
            <person name="Shin N.R."/>
            <person name="Okamura Y."/>
            <person name="Kirsch R."/>
            <person name="Pauchet Y."/>
        </authorList>
    </citation>
    <scope>NUCLEOTIDE SEQUENCE</scope>
    <source>
        <strain evidence="3">AMC_N1</strain>
    </source>
</reference>
<keyword evidence="2" id="KW-1133">Transmembrane helix</keyword>
<name>A0AAV8Z330_9CUCU</name>
<evidence type="ECO:0000313" key="4">
    <source>
        <dbReference type="Proteomes" id="UP001162162"/>
    </source>
</evidence>
<dbReference type="Proteomes" id="UP001162162">
    <property type="component" value="Unassembled WGS sequence"/>
</dbReference>
<evidence type="ECO:0000256" key="1">
    <source>
        <dbReference type="SAM" id="MobiDB-lite"/>
    </source>
</evidence>
<gene>
    <name evidence="3" type="ORF">NQ318_020587</name>
</gene>
<evidence type="ECO:0000256" key="2">
    <source>
        <dbReference type="SAM" id="Phobius"/>
    </source>
</evidence>
<keyword evidence="2" id="KW-0812">Transmembrane</keyword>
<proteinExistence type="predicted"/>
<dbReference type="EMBL" id="JAPWTK010000022">
    <property type="protein sequence ID" value="KAJ8957548.1"/>
    <property type="molecule type" value="Genomic_DNA"/>
</dbReference>
<comment type="caution">
    <text evidence="3">The sequence shown here is derived from an EMBL/GenBank/DDBJ whole genome shotgun (WGS) entry which is preliminary data.</text>
</comment>
<accession>A0AAV8Z330</accession>
<feature type="transmembrane region" description="Helical" evidence="2">
    <location>
        <begin position="58"/>
        <end position="80"/>
    </location>
</feature>
<feature type="region of interest" description="Disordered" evidence="1">
    <location>
        <begin position="17"/>
        <end position="50"/>
    </location>
</feature>
<dbReference type="AlphaFoldDB" id="A0AAV8Z330"/>
<organism evidence="3 4">
    <name type="scientific">Aromia moschata</name>
    <dbReference type="NCBI Taxonomy" id="1265417"/>
    <lineage>
        <taxon>Eukaryota</taxon>
        <taxon>Metazoa</taxon>
        <taxon>Ecdysozoa</taxon>
        <taxon>Arthropoda</taxon>
        <taxon>Hexapoda</taxon>
        <taxon>Insecta</taxon>
        <taxon>Pterygota</taxon>
        <taxon>Neoptera</taxon>
        <taxon>Endopterygota</taxon>
        <taxon>Coleoptera</taxon>
        <taxon>Polyphaga</taxon>
        <taxon>Cucujiformia</taxon>
        <taxon>Chrysomeloidea</taxon>
        <taxon>Cerambycidae</taxon>
        <taxon>Cerambycinae</taxon>
        <taxon>Callichromatini</taxon>
        <taxon>Aromia</taxon>
    </lineage>
</organism>
<evidence type="ECO:0000313" key="3">
    <source>
        <dbReference type="EMBL" id="KAJ8957548.1"/>
    </source>
</evidence>
<keyword evidence="2" id="KW-0472">Membrane</keyword>
<sequence length="90" mass="10270">MKQISWEDKRNRWVKGFNKAVGGGKEKKSNGRSKQFGKKRPSQSNFGNKQKKLKKLHIVYNGSGTLVLANFGVNGALYIVKRINKTKKKY</sequence>
<keyword evidence="4" id="KW-1185">Reference proteome</keyword>
<protein>
    <submittedName>
        <fullName evidence="3">Uncharacterized protein</fullName>
    </submittedName>
</protein>